<organism evidence="1 2">
    <name type="scientific">Nephila pilipes</name>
    <name type="common">Giant wood spider</name>
    <name type="synonym">Nephila maculata</name>
    <dbReference type="NCBI Taxonomy" id="299642"/>
    <lineage>
        <taxon>Eukaryota</taxon>
        <taxon>Metazoa</taxon>
        <taxon>Ecdysozoa</taxon>
        <taxon>Arthropoda</taxon>
        <taxon>Chelicerata</taxon>
        <taxon>Arachnida</taxon>
        <taxon>Araneae</taxon>
        <taxon>Araneomorphae</taxon>
        <taxon>Entelegynae</taxon>
        <taxon>Araneoidea</taxon>
        <taxon>Nephilidae</taxon>
        <taxon>Nephila</taxon>
    </lineage>
</organism>
<dbReference type="AlphaFoldDB" id="A0A8X6TBY3"/>
<proteinExistence type="predicted"/>
<sequence>QLPRPRFRGVAIWERAGHSDADHGSCIRAGEDLSRRLVREDQVPCHLCGVCLEVIRRTECRPICLRDSEEG</sequence>
<accession>A0A8X6TBY3</accession>
<comment type="caution">
    <text evidence="1">The sequence shown here is derived from an EMBL/GenBank/DDBJ whole genome shotgun (WGS) entry which is preliminary data.</text>
</comment>
<evidence type="ECO:0000313" key="1">
    <source>
        <dbReference type="EMBL" id="GFS93788.1"/>
    </source>
</evidence>
<keyword evidence="2" id="KW-1185">Reference proteome</keyword>
<feature type="non-terminal residue" evidence="1">
    <location>
        <position position="1"/>
    </location>
</feature>
<dbReference type="Proteomes" id="UP000887013">
    <property type="component" value="Unassembled WGS sequence"/>
</dbReference>
<name>A0A8X6TBY3_NEPPI</name>
<gene>
    <name evidence="1" type="ORF">NPIL_75411</name>
</gene>
<reference evidence="1" key="1">
    <citation type="submission" date="2020-08" db="EMBL/GenBank/DDBJ databases">
        <title>Multicomponent nature underlies the extraordinary mechanical properties of spider dragline silk.</title>
        <authorList>
            <person name="Kono N."/>
            <person name="Nakamura H."/>
            <person name="Mori M."/>
            <person name="Yoshida Y."/>
            <person name="Ohtoshi R."/>
            <person name="Malay A.D."/>
            <person name="Moran D.A.P."/>
            <person name="Tomita M."/>
            <person name="Numata K."/>
            <person name="Arakawa K."/>
        </authorList>
    </citation>
    <scope>NUCLEOTIDE SEQUENCE</scope>
</reference>
<protein>
    <submittedName>
        <fullName evidence="1">Uncharacterized protein</fullName>
    </submittedName>
</protein>
<dbReference type="EMBL" id="BMAW01005364">
    <property type="protein sequence ID" value="GFS93788.1"/>
    <property type="molecule type" value="Genomic_DNA"/>
</dbReference>
<evidence type="ECO:0000313" key="2">
    <source>
        <dbReference type="Proteomes" id="UP000887013"/>
    </source>
</evidence>